<sequence length="481" mass="56022">MAVKCLVSNVLFSRDIQQRETKLRFLLWILRGDTIYLSATPSVVSLLFHNKDSVFKQCSIECRSMQIRYAVFTLILCRTQRFNCAINNTRLQMLFTQTVPGAIYLLATVSPRLDRYITIVKAYKMSMELDVFVGNTTIMDMEVYQLWLDGLTVSDAVKVRMDEGALLEYEANAEVLTSDTMDQFRTFQMCERLLHSPTKLGSQLLYQIPAQNQRILIERYYEFDSVFAREVLGKKLSKGTKKDLDDISCKTGITLKSCRRQFDNFKRVFKVVEELKGPLVENIQHHFLLSDTLARDYAAIVFFANSRFETGKRKLQYLSFQDFAFCAGQLISYWTIGAVDSMMEDMDVDLEKEFLHELKDLKVLVNDKDMMDQHKILVCAALRGKIKVYKLMEVNFKNLSRALINLASKLTHTKDVRDLFIDLVEKIIEPCRYDRWTVAEITLFLTHYTNAAHCLGTFRHQMIWDRYMGVIKSCILQMYHE</sequence>
<keyword evidence="1" id="KW-1185">Reference proteome</keyword>
<dbReference type="GO" id="GO:0070527">
    <property type="term" value="P:platelet aggregation"/>
    <property type="evidence" value="ECO:0007669"/>
    <property type="project" value="TreeGrafter"/>
</dbReference>
<reference evidence="2" key="1">
    <citation type="submission" date="2025-08" db="UniProtKB">
        <authorList>
            <consortium name="RefSeq"/>
        </authorList>
    </citation>
    <scope>IDENTIFICATION</scope>
</reference>
<accession>A0A1S3L248</accession>
<proteinExistence type="predicted"/>
<dbReference type="RefSeq" id="XP_013984634.1">
    <property type="nucleotide sequence ID" value="XM_014129159.2"/>
</dbReference>
<dbReference type="Pfam" id="PF05427">
    <property type="entry name" value="FIBP"/>
    <property type="match status" value="1"/>
</dbReference>
<dbReference type="GO" id="GO:0005634">
    <property type="term" value="C:nucleus"/>
    <property type="evidence" value="ECO:0007669"/>
    <property type="project" value="TreeGrafter"/>
</dbReference>
<name>A0A1S3L248_SALSA</name>
<evidence type="ECO:0000313" key="1">
    <source>
        <dbReference type="Proteomes" id="UP001652741"/>
    </source>
</evidence>
<dbReference type="STRING" id="8030.ENSSSAP00000023790"/>
<dbReference type="InterPro" id="IPR008614">
    <property type="entry name" value="FIBP"/>
</dbReference>
<dbReference type="OrthoDB" id="16955at2759"/>
<dbReference type="PANTHER" id="PTHR13223">
    <property type="entry name" value="ACIDIC FIBROBLAST GROWTH FACTOR INTRACELLULAR BINDING PROTEIN"/>
    <property type="match status" value="1"/>
</dbReference>
<organism evidence="1 2">
    <name type="scientific">Salmo salar</name>
    <name type="common">Atlantic salmon</name>
    <dbReference type="NCBI Taxonomy" id="8030"/>
    <lineage>
        <taxon>Eukaryota</taxon>
        <taxon>Metazoa</taxon>
        <taxon>Chordata</taxon>
        <taxon>Craniata</taxon>
        <taxon>Vertebrata</taxon>
        <taxon>Euteleostomi</taxon>
        <taxon>Actinopterygii</taxon>
        <taxon>Neopterygii</taxon>
        <taxon>Teleostei</taxon>
        <taxon>Protacanthopterygii</taxon>
        <taxon>Salmoniformes</taxon>
        <taxon>Salmonidae</taxon>
        <taxon>Salmoninae</taxon>
        <taxon>Salmo</taxon>
    </lineage>
</organism>
<gene>
    <name evidence="2" type="primary">LOC106563507</name>
</gene>
<dbReference type="PANTHER" id="PTHR13223:SF2">
    <property type="entry name" value="ACIDIC FIBROBLAST GROWTH FACTOR INTRACELLULAR-BINDING PROTEIN"/>
    <property type="match status" value="1"/>
</dbReference>
<dbReference type="Proteomes" id="UP001652741">
    <property type="component" value="Chromosome ssa11"/>
</dbReference>
<dbReference type="KEGG" id="sasa:106563507"/>
<evidence type="ECO:0000313" key="2">
    <source>
        <dbReference type="RefSeq" id="XP_013984634.1"/>
    </source>
</evidence>
<dbReference type="AlphaFoldDB" id="A0A1S3L248"/>
<dbReference type="GeneID" id="106563507"/>
<dbReference type="GO" id="GO:0017134">
    <property type="term" value="F:fibroblast growth factor binding"/>
    <property type="evidence" value="ECO:0007669"/>
    <property type="project" value="TreeGrafter"/>
</dbReference>
<protein>
    <submittedName>
        <fullName evidence="2">Acidic fibroblast growth factor intracellular-binding protein B isoform X1</fullName>
    </submittedName>
</protein>
<dbReference type="PaxDb" id="8030-ENSSSAP00000023790"/>